<protein>
    <submittedName>
        <fullName evidence="2">Uncharacterized protein</fullName>
    </submittedName>
</protein>
<evidence type="ECO:0000256" key="1">
    <source>
        <dbReference type="SAM" id="MobiDB-lite"/>
    </source>
</evidence>
<dbReference type="PANTHER" id="PTHR31798">
    <property type="entry name" value="HYDROXYPROLINE-RICH GLYCOPROTEIN-LIKE"/>
    <property type="match status" value="1"/>
</dbReference>
<dbReference type="EMBL" id="JBFOLJ010000009">
    <property type="protein sequence ID" value="KAL2507936.1"/>
    <property type="molecule type" value="Genomic_DNA"/>
</dbReference>
<dbReference type="InterPro" id="IPR040420">
    <property type="entry name" value="At1g76660-like"/>
</dbReference>
<evidence type="ECO:0000313" key="3">
    <source>
        <dbReference type="Proteomes" id="UP001604277"/>
    </source>
</evidence>
<organism evidence="2 3">
    <name type="scientific">Forsythia ovata</name>
    <dbReference type="NCBI Taxonomy" id="205694"/>
    <lineage>
        <taxon>Eukaryota</taxon>
        <taxon>Viridiplantae</taxon>
        <taxon>Streptophyta</taxon>
        <taxon>Embryophyta</taxon>
        <taxon>Tracheophyta</taxon>
        <taxon>Spermatophyta</taxon>
        <taxon>Magnoliopsida</taxon>
        <taxon>eudicotyledons</taxon>
        <taxon>Gunneridae</taxon>
        <taxon>Pentapetalae</taxon>
        <taxon>asterids</taxon>
        <taxon>lamiids</taxon>
        <taxon>Lamiales</taxon>
        <taxon>Oleaceae</taxon>
        <taxon>Forsythieae</taxon>
        <taxon>Forsythia</taxon>
    </lineage>
</organism>
<sequence length="249" mass="27397">MVKNKDLSSSSQTGNEQFKFKGVRKRKWGKYVSGAGADAHRTPATGADAPRDENLTQRPSIVVPFIAPPSSPASFFLSEPPSATQSPTGLLSLTSISASMYSPSGPASIFAIGPYAHETQLVSPPVFSTITTEPSTAPFTPPPESVHFTRPSSPEVPFARLLEPNLQNRQAGERYPVSHYEFQSYQLQPGSPVSHLISLYLIMNFNRAILEIAWEAPNFERSNIYVKKVVGLIYPYIFGLKDVLRKEIQ</sequence>
<feature type="region of interest" description="Disordered" evidence="1">
    <location>
        <begin position="34"/>
        <end position="53"/>
    </location>
</feature>
<name>A0ABD1T5E4_9LAMI</name>
<gene>
    <name evidence="2" type="ORF">Fot_31583</name>
</gene>
<accession>A0ABD1T5E4</accession>
<keyword evidence="3" id="KW-1185">Reference proteome</keyword>
<dbReference type="PANTHER" id="PTHR31798:SF2">
    <property type="entry name" value="HYDROXYPROLINE-RICH GLYCOPROTEIN FAMILY PROTEIN"/>
    <property type="match status" value="1"/>
</dbReference>
<dbReference type="Proteomes" id="UP001604277">
    <property type="component" value="Unassembled WGS sequence"/>
</dbReference>
<proteinExistence type="predicted"/>
<reference evidence="3" key="1">
    <citation type="submission" date="2024-07" db="EMBL/GenBank/DDBJ databases">
        <title>Two chromosome-level genome assemblies of Korean endemic species Abeliophyllum distichum and Forsythia ovata (Oleaceae).</title>
        <authorList>
            <person name="Jang H."/>
        </authorList>
    </citation>
    <scope>NUCLEOTIDE SEQUENCE [LARGE SCALE GENOMIC DNA]</scope>
</reference>
<comment type="caution">
    <text evidence="2">The sequence shown here is derived from an EMBL/GenBank/DDBJ whole genome shotgun (WGS) entry which is preliminary data.</text>
</comment>
<dbReference type="AlphaFoldDB" id="A0ABD1T5E4"/>
<feature type="region of interest" description="Disordered" evidence="1">
    <location>
        <begin position="1"/>
        <end position="27"/>
    </location>
</feature>
<evidence type="ECO:0000313" key="2">
    <source>
        <dbReference type="EMBL" id="KAL2507936.1"/>
    </source>
</evidence>
<feature type="compositionally biased region" description="Polar residues" evidence="1">
    <location>
        <begin position="7"/>
        <end position="16"/>
    </location>
</feature>